<dbReference type="Gene3D" id="3.30.70.330">
    <property type="match status" value="1"/>
</dbReference>
<keyword evidence="2" id="KW-1185">Reference proteome</keyword>
<gene>
    <name evidence="1" type="primary">RBM7</name>
</gene>
<evidence type="ECO:0000313" key="2">
    <source>
        <dbReference type="Proteomes" id="UP000233060"/>
    </source>
</evidence>
<name>A0A2K5MS96_CERAT</name>
<accession>A0A2K5MS96</accession>
<sequence>MGAAAAEADRTLFVGNLETKVTEELLFELFHQEVVMPRKMSVCHIPSIMLEIQALPPRLLAAGTKGLWIT</sequence>
<dbReference type="GO" id="GO:0003676">
    <property type="term" value="F:nucleic acid binding"/>
    <property type="evidence" value="ECO:0007669"/>
    <property type="project" value="InterPro"/>
</dbReference>
<dbReference type="SUPFAM" id="SSF54928">
    <property type="entry name" value="RNA-binding domain, RBD"/>
    <property type="match status" value="1"/>
</dbReference>
<dbReference type="InterPro" id="IPR012677">
    <property type="entry name" value="Nucleotide-bd_a/b_plait_sf"/>
</dbReference>
<dbReference type="Ensembl" id="ENSCATT00000052320.1">
    <property type="protein sequence ID" value="ENSCATP00000028069.1"/>
    <property type="gene ID" value="ENSCATG00000037361.1"/>
</dbReference>
<organism evidence="1 2">
    <name type="scientific">Cercocebus atys</name>
    <name type="common">Sooty mangabey</name>
    <name type="synonym">Cercocebus torquatus atys</name>
    <dbReference type="NCBI Taxonomy" id="9531"/>
    <lineage>
        <taxon>Eukaryota</taxon>
        <taxon>Metazoa</taxon>
        <taxon>Chordata</taxon>
        <taxon>Craniata</taxon>
        <taxon>Vertebrata</taxon>
        <taxon>Euteleostomi</taxon>
        <taxon>Mammalia</taxon>
        <taxon>Eutheria</taxon>
        <taxon>Euarchontoglires</taxon>
        <taxon>Primates</taxon>
        <taxon>Haplorrhini</taxon>
        <taxon>Catarrhini</taxon>
        <taxon>Cercopithecidae</taxon>
        <taxon>Cercopithecinae</taxon>
        <taxon>Cercocebus</taxon>
    </lineage>
</organism>
<protein>
    <submittedName>
        <fullName evidence="1">RNA binding motif protein 7</fullName>
    </submittedName>
</protein>
<dbReference type="Proteomes" id="UP000233060">
    <property type="component" value="Unassembled WGS sequence"/>
</dbReference>
<proteinExistence type="predicted"/>
<dbReference type="Bgee" id="ENSCATG00000037361">
    <property type="expression patterns" value="Expressed in liver and 12 other cell types or tissues"/>
</dbReference>
<dbReference type="AlphaFoldDB" id="A0A2K5MS96"/>
<reference evidence="1" key="1">
    <citation type="submission" date="2025-08" db="UniProtKB">
        <authorList>
            <consortium name="Ensembl"/>
        </authorList>
    </citation>
    <scope>IDENTIFICATION</scope>
</reference>
<reference evidence="1" key="2">
    <citation type="submission" date="2025-09" db="UniProtKB">
        <authorList>
            <consortium name="Ensembl"/>
        </authorList>
    </citation>
    <scope>IDENTIFICATION</scope>
</reference>
<evidence type="ECO:0000313" key="1">
    <source>
        <dbReference type="Ensembl" id="ENSCATP00000028069.1"/>
    </source>
</evidence>
<dbReference type="GeneTree" id="ENSGT00870000136493"/>
<dbReference type="InterPro" id="IPR035979">
    <property type="entry name" value="RBD_domain_sf"/>
</dbReference>